<comment type="similarity">
    <text evidence="2">Belongs to the bZIP family.</text>
</comment>
<protein>
    <recommendedName>
        <fullName evidence="9">BZIP domain-containing protein</fullName>
    </recommendedName>
</protein>
<dbReference type="SMART" id="SM00338">
    <property type="entry name" value="BRLZ"/>
    <property type="match status" value="1"/>
</dbReference>
<evidence type="ECO:0000313" key="11">
    <source>
        <dbReference type="Proteomes" id="UP000480548"/>
    </source>
</evidence>
<dbReference type="GO" id="GO:0000981">
    <property type="term" value="F:DNA-binding transcription factor activity, RNA polymerase II-specific"/>
    <property type="evidence" value="ECO:0007669"/>
    <property type="project" value="InterPro"/>
</dbReference>
<dbReference type="GO" id="GO:0003677">
    <property type="term" value="F:DNA binding"/>
    <property type="evidence" value="ECO:0007669"/>
    <property type="project" value="UniProtKB-KW"/>
</dbReference>
<dbReference type="PANTHER" id="PTHR46714">
    <property type="entry name" value="TRANSCRIPTIONAL ACTIVATOR HAC1"/>
    <property type="match status" value="1"/>
</dbReference>
<evidence type="ECO:0000313" key="10">
    <source>
        <dbReference type="EMBL" id="KAF3138163.1"/>
    </source>
</evidence>
<dbReference type="GO" id="GO:0006986">
    <property type="term" value="P:response to unfolded protein"/>
    <property type="evidence" value="ECO:0007669"/>
    <property type="project" value="UniProtKB-KW"/>
</dbReference>
<dbReference type="EMBL" id="WIQZ01000023">
    <property type="protein sequence ID" value="KAF3138163.1"/>
    <property type="molecule type" value="Genomic_DNA"/>
</dbReference>
<dbReference type="Gene3D" id="1.20.5.170">
    <property type="match status" value="1"/>
</dbReference>
<sequence length="328" mass="36698">MSTPSSVDSLWDADNYDMLMKTMTHPPSPPHTSDSECEAMSPASETPSSPPVEDKEKNDEKKPTKKRKSWGQELPTPTTNLPPRKRAKTDAEKEQRRIERVLRNRAAAHSSRERKRAEQEALEKRKKEIEAENENMKNRLSQFEQEFADLQKKYRQLEHNYLLAKSHLPSDSGFNPVSIPEDRSISSGSISMSDVQALSPQSLIQSPTVKTEDLTPVVLAKPVLIQTQHHATIDSDLVTSPTLVSDWADWTLFDENLTISPDFLDIAGTLEETMSNVTTLCDSDVLPESSGLDSYHSIGYELFGEDSTKKPTIDLDIFASLAGEVSEL</sequence>
<dbReference type="Proteomes" id="UP000480548">
    <property type="component" value="Unassembled WGS sequence"/>
</dbReference>
<dbReference type="GO" id="GO:0045944">
    <property type="term" value="P:positive regulation of transcription by RNA polymerase II"/>
    <property type="evidence" value="ECO:0007669"/>
    <property type="project" value="InterPro"/>
</dbReference>
<dbReference type="InterPro" id="IPR044280">
    <property type="entry name" value="Hac1/HY5"/>
</dbReference>
<dbReference type="InterPro" id="IPR004827">
    <property type="entry name" value="bZIP"/>
</dbReference>
<feature type="compositionally biased region" description="Basic and acidic residues" evidence="8">
    <location>
        <begin position="88"/>
        <end position="102"/>
    </location>
</feature>
<dbReference type="PANTHER" id="PTHR46714:SF6">
    <property type="entry name" value="TRANSCRIPTIONAL ACTIVATOR HAC1"/>
    <property type="match status" value="1"/>
</dbReference>
<comment type="subcellular location">
    <subcellularLocation>
        <location evidence="1">Nucleus</location>
    </subcellularLocation>
</comment>
<accession>A0A7C8NU08</accession>
<evidence type="ECO:0000256" key="4">
    <source>
        <dbReference type="ARBA" id="ARBA00023125"/>
    </source>
</evidence>
<dbReference type="CDD" id="cd14710">
    <property type="entry name" value="bZIP_HAC1-like"/>
    <property type="match status" value="1"/>
</dbReference>
<dbReference type="PROSITE" id="PS50217">
    <property type="entry name" value="BZIP"/>
    <property type="match status" value="1"/>
</dbReference>
<keyword evidence="5" id="KW-0804">Transcription</keyword>
<keyword evidence="6" id="KW-0834">Unfolded protein response</keyword>
<proteinExistence type="inferred from homology"/>
<evidence type="ECO:0000256" key="8">
    <source>
        <dbReference type="SAM" id="MobiDB-lite"/>
    </source>
</evidence>
<gene>
    <name evidence="10" type="ORF">TWF703_004690</name>
</gene>
<evidence type="ECO:0000259" key="9">
    <source>
        <dbReference type="PROSITE" id="PS50217"/>
    </source>
</evidence>
<keyword evidence="7" id="KW-0539">Nucleus</keyword>
<evidence type="ECO:0000256" key="7">
    <source>
        <dbReference type="ARBA" id="ARBA00023242"/>
    </source>
</evidence>
<name>A0A7C8NU08_ORBOL</name>
<organism evidence="10 11">
    <name type="scientific">Orbilia oligospora</name>
    <name type="common">Nematode-trapping fungus</name>
    <name type="synonym">Arthrobotrys oligospora</name>
    <dbReference type="NCBI Taxonomy" id="2813651"/>
    <lineage>
        <taxon>Eukaryota</taxon>
        <taxon>Fungi</taxon>
        <taxon>Dikarya</taxon>
        <taxon>Ascomycota</taxon>
        <taxon>Pezizomycotina</taxon>
        <taxon>Orbiliomycetes</taxon>
        <taxon>Orbiliales</taxon>
        <taxon>Orbiliaceae</taxon>
        <taxon>Orbilia</taxon>
    </lineage>
</organism>
<dbReference type="SUPFAM" id="SSF57959">
    <property type="entry name" value="Leucine zipper domain"/>
    <property type="match status" value="1"/>
</dbReference>
<keyword evidence="4" id="KW-0238">DNA-binding</keyword>
<comment type="caution">
    <text evidence="10">The sequence shown here is derived from an EMBL/GenBank/DDBJ whole genome shotgun (WGS) entry which is preliminary data.</text>
</comment>
<feature type="compositionally biased region" description="Basic and acidic residues" evidence="8">
    <location>
        <begin position="115"/>
        <end position="130"/>
    </location>
</feature>
<evidence type="ECO:0000256" key="6">
    <source>
        <dbReference type="ARBA" id="ARBA00023230"/>
    </source>
</evidence>
<dbReference type="GO" id="GO:0005634">
    <property type="term" value="C:nucleus"/>
    <property type="evidence" value="ECO:0007669"/>
    <property type="project" value="UniProtKB-SubCell"/>
</dbReference>
<dbReference type="InterPro" id="IPR046347">
    <property type="entry name" value="bZIP_sf"/>
</dbReference>
<evidence type="ECO:0000256" key="1">
    <source>
        <dbReference type="ARBA" id="ARBA00004123"/>
    </source>
</evidence>
<feature type="compositionally biased region" description="Basic and acidic residues" evidence="8">
    <location>
        <begin position="52"/>
        <end position="62"/>
    </location>
</feature>
<dbReference type="Pfam" id="PF00170">
    <property type="entry name" value="bZIP_1"/>
    <property type="match status" value="1"/>
</dbReference>
<evidence type="ECO:0000256" key="5">
    <source>
        <dbReference type="ARBA" id="ARBA00023163"/>
    </source>
</evidence>
<evidence type="ECO:0000256" key="2">
    <source>
        <dbReference type="ARBA" id="ARBA00007163"/>
    </source>
</evidence>
<feature type="region of interest" description="Disordered" evidence="8">
    <location>
        <begin position="20"/>
        <end position="130"/>
    </location>
</feature>
<reference evidence="10 11" key="1">
    <citation type="submission" date="2019-06" db="EMBL/GenBank/DDBJ databases">
        <authorList>
            <person name="Palmer J.M."/>
        </authorList>
    </citation>
    <scope>NUCLEOTIDE SEQUENCE [LARGE SCALE GENOMIC DNA]</scope>
    <source>
        <strain evidence="10 11">TWF703</strain>
    </source>
</reference>
<feature type="domain" description="BZIP" evidence="9">
    <location>
        <begin position="94"/>
        <end position="157"/>
    </location>
</feature>
<dbReference type="AlphaFoldDB" id="A0A7C8NU08"/>
<evidence type="ECO:0000256" key="3">
    <source>
        <dbReference type="ARBA" id="ARBA00023015"/>
    </source>
</evidence>
<keyword evidence="3" id="KW-0805">Transcription regulation</keyword>